<dbReference type="Gene3D" id="3.80.10.10">
    <property type="entry name" value="Ribonuclease Inhibitor"/>
    <property type="match status" value="6"/>
</dbReference>
<dbReference type="OrthoDB" id="1517790at2759"/>
<keyword evidence="4" id="KW-1185">Reference proteome</keyword>
<dbReference type="PANTHER" id="PTHR46652">
    <property type="entry name" value="LEUCINE-RICH REPEAT AND IQ DOMAIN-CONTAINING PROTEIN 1-RELATED"/>
    <property type="match status" value="1"/>
</dbReference>
<proteinExistence type="predicted"/>
<evidence type="ECO:0000256" key="2">
    <source>
        <dbReference type="ARBA" id="ARBA00022737"/>
    </source>
</evidence>
<dbReference type="InterPro" id="IPR032675">
    <property type="entry name" value="LRR_dom_sf"/>
</dbReference>
<dbReference type="SMART" id="SM00365">
    <property type="entry name" value="LRR_SD22"/>
    <property type="match status" value="11"/>
</dbReference>
<evidence type="ECO:0000313" key="4">
    <source>
        <dbReference type="Proteomes" id="UP000272942"/>
    </source>
</evidence>
<evidence type="ECO:0000313" key="5">
    <source>
        <dbReference type="WBParaSite" id="ECPE_0000924501-mRNA-1"/>
    </source>
</evidence>
<reference evidence="5" key="1">
    <citation type="submission" date="2016-06" db="UniProtKB">
        <authorList>
            <consortium name="WormBaseParasite"/>
        </authorList>
    </citation>
    <scope>IDENTIFICATION</scope>
</reference>
<dbReference type="WBParaSite" id="ECPE_0000924501-mRNA-1">
    <property type="protein sequence ID" value="ECPE_0000924501-mRNA-1"/>
    <property type="gene ID" value="ECPE_0000924501"/>
</dbReference>
<reference evidence="3 4" key="2">
    <citation type="submission" date="2018-11" db="EMBL/GenBank/DDBJ databases">
        <authorList>
            <consortium name="Pathogen Informatics"/>
        </authorList>
    </citation>
    <scope>NUCLEOTIDE SEQUENCE [LARGE SCALE GENOMIC DNA]</scope>
    <source>
        <strain evidence="3 4">Egypt</strain>
    </source>
</reference>
<evidence type="ECO:0000256" key="1">
    <source>
        <dbReference type="ARBA" id="ARBA00022614"/>
    </source>
</evidence>
<dbReference type="InterPro" id="IPR003591">
    <property type="entry name" value="Leu-rich_rpt_typical-subtyp"/>
</dbReference>
<keyword evidence="1" id="KW-0433">Leucine-rich repeat</keyword>
<protein>
    <submittedName>
        <fullName evidence="5">Leucine-rich repeat-containing protein 9</fullName>
    </submittedName>
</protein>
<gene>
    <name evidence="3" type="ORF">ECPE_LOCUS9217</name>
</gene>
<dbReference type="Pfam" id="PF14580">
    <property type="entry name" value="LRR_9"/>
    <property type="match status" value="2"/>
</dbReference>
<dbReference type="InterPro" id="IPR050836">
    <property type="entry name" value="SDS22/Internalin_LRR"/>
</dbReference>
<dbReference type="EMBL" id="UZAN01047083">
    <property type="protein sequence ID" value="VDP84994.1"/>
    <property type="molecule type" value="Genomic_DNA"/>
</dbReference>
<accession>A0A183AQI2</accession>
<dbReference type="Pfam" id="PF13855">
    <property type="entry name" value="LRR_8"/>
    <property type="match status" value="1"/>
</dbReference>
<sequence>MENNSGIAFREILPWLEKFVHLTELVIISQSIHRITNLKGCPNLRRLWICECELDKIENIDCCRMLEELYLYGNNISSIENLEKLENLSVLWLNDNQISSIEGVSKLLNLSVLNLSDNLIKVIGKCLEQTIKLTCLHISGNIISDFDEIVALSHLPQLSSLSINECGFKQNPICTNPNLPLVLMYYLPKLRVLDNVSLDMPELRHSVRAVMNAKQGFYANKGQHILSIQDSRQNQLKERYKCIESKILSQIQQLDKTMRHLQFRKGFKIRGEQNTDTGDSLQISQYINELQTRITFWEYMIEKYEEELQFASYILKQHTDLKYNLLQLELELCGYFEFMEGSTSDEWFHRCSKLVASRFCLHHLYAIPVSGIRVHNVYKVNNKLLLQKFENWIKKHTEFDELISPRTEEIPLDSDLFRSYQDYLLVVCPKNKDKTKYFPELLKSGIKIPNQGAPLSNSLSIADEENLGDLLRSCSTNKHWTPARFTTILLIRANTKYGLELLTKTNADDDKEVLLLKNPKKFNCTGKGCSCRFVNKSFSFSEENCLLPEFIVELEYLTKHEVVSPFYQILVSSSSKLDLPLLEEDIKTDSTLLKKIPHRFLRPTAVELSENTLDLFYDNKANSESVSLNVNDVKCPRTLNLQRFKDLTHLRLNHCYLQKMPLFTGQNLVLVDLSYNRIGSLRLLPNLQKLLSFDIRHNSLSNALEDLDSIQASFPKLREMQWRFNPWKRKENLRYIAAAMLPGVEKLDSKDITEAERSEGKRLLSLTKIDNNLMQSERVASSTPGKDYPFLSIDSVAKQIVNWSMTIPRVTVRNTWSSIISLCLENCNLRKLENMERLINLKFLNVDYNHLKSLRGVFQCINIEELSAENNFISMIDELENLKKLRRLLLGNNAIKSLTNIPDGSILQLKSLANLTVIDLHGNPITQKLENYRFRIIHHLKGLKSLDGNEVRMTEVMQSKELLGGHLSNEFIMEKLETDQFTNLTQMDMPNMGLKIVDYLSSESFRRLQSVNLEKNQLTSFGGLLFLPELRVLCLNENCIESLFPKHISLLAESVHSIFPHLQVVHLAKNQICSLEPFHFHRMPALRSLFLQHNEIVNITGLEGLHQLRELVLDGNRIKEIGEVSFFYNWSLQEIHLENNRLKELQSLCGLESLKRLYVGGNKLCNLGDLETFAIAQKNLIEISVVDNPITAKQLHRLILVHGSPRLQSIDGIPVTAEEKDRASAFYYSDLIGVRTPNLIQPLASEIGL</sequence>
<evidence type="ECO:0000313" key="3">
    <source>
        <dbReference type="EMBL" id="VDP84994.1"/>
    </source>
</evidence>
<dbReference type="SUPFAM" id="SSF52075">
    <property type="entry name" value="Outer arm dynein light chain 1"/>
    <property type="match status" value="1"/>
</dbReference>
<dbReference type="Proteomes" id="UP000272942">
    <property type="component" value="Unassembled WGS sequence"/>
</dbReference>
<organism evidence="5">
    <name type="scientific">Echinostoma caproni</name>
    <dbReference type="NCBI Taxonomy" id="27848"/>
    <lineage>
        <taxon>Eukaryota</taxon>
        <taxon>Metazoa</taxon>
        <taxon>Spiralia</taxon>
        <taxon>Lophotrochozoa</taxon>
        <taxon>Platyhelminthes</taxon>
        <taxon>Trematoda</taxon>
        <taxon>Digenea</taxon>
        <taxon>Plagiorchiida</taxon>
        <taxon>Echinostomata</taxon>
        <taxon>Echinostomatoidea</taxon>
        <taxon>Echinostomatidae</taxon>
        <taxon>Echinostoma</taxon>
    </lineage>
</organism>
<dbReference type="AlphaFoldDB" id="A0A183AQI2"/>
<dbReference type="SUPFAM" id="SSF52058">
    <property type="entry name" value="L domain-like"/>
    <property type="match status" value="2"/>
</dbReference>
<dbReference type="InterPro" id="IPR001611">
    <property type="entry name" value="Leu-rich_rpt"/>
</dbReference>
<name>A0A183AQI2_9TREM</name>
<dbReference type="PROSITE" id="PS51450">
    <property type="entry name" value="LRR"/>
    <property type="match status" value="10"/>
</dbReference>
<dbReference type="SMART" id="SM00369">
    <property type="entry name" value="LRR_TYP"/>
    <property type="match status" value="11"/>
</dbReference>
<keyword evidence="2" id="KW-0677">Repeat</keyword>
<dbReference type="PANTHER" id="PTHR46652:SF3">
    <property type="entry name" value="LEUCINE-RICH REPEAT-CONTAINING PROTEIN 9"/>
    <property type="match status" value="1"/>
</dbReference>